<feature type="domain" description="DUF397" evidence="1">
    <location>
        <begin position="26"/>
        <end position="66"/>
    </location>
</feature>
<dbReference type="RefSeq" id="WP_331787677.1">
    <property type="nucleotide sequence ID" value="NZ_JAVFKM010000010.1"/>
</dbReference>
<dbReference type="Pfam" id="PF04149">
    <property type="entry name" value="DUF397"/>
    <property type="match status" value="1"/>
</dbReference>
<gene>
    <name evidence="2" type="ORF">RB636_20475</name>
</gene>
<protein>
    <submittedName>
        <fullName evidence="2">DUF397 domain-containing protein</fullName>
    </submittedName>
</protein>
<accession>A0ABU7WWM3</accession>
<keyword evidence="3" id="KW-1185">Reference proteome</keyword>
<organism evidence="2 3">
    <name type="scientific">Streptomyces chrestomyceticus</name>
    <dbReference type="NCBI Taxonomy" id="68185"/>
    <lineage>
        <taxon>Bacteria</taxon>
        <taxon>Bacillati</taxon>
        <taxon>Actinomycetota</taxon>
        <taxon>Actinomycetes</taxon>
        <taxon>Kitasatosporales</taxon>
        <taxon>Streptomycetaceae</taxon>
        <taxon>Streptomyces</taxon>
    </lineage>
</organism>
<dbReference type="InterPro" id="IPR007278">
    <property type="entry name" value="DUF397"/>
</dbReference>
<comment type="caution">
    <text evidence="2">The sequence shown here is derived from an EMBL/GenBank/DDBJ whole genome shotgun (WGS) entry which is preliminary data.</text>
</comment>
<evidence type="ECO:0000313" key="2">
    <source>
        <dbReference type="EMBL" id="MEF3115552.1"/>
    </source>
</evidence>
<dbReference type="EMBL" id="JAVFKM010000010">
    <property type="protein sequence ID" value="MEF3115552.1"/>
    <property type="molecule type" value="Genomic_DNA"/>
</dbReference>
<sequence length="68" mass="7699">MTPRRSLKPAPRSSPAWRTPWRRRNVVRARNPARPRIVPVRDSKVPHGLVLTFTAASWTAFITALKAA</sequence>
<reference evidence="2 3" key="1">
    <citation type="submission" date="2023-08" db="EMBL/GenBank/DDBJ databases">
        <authorList>
            <person name="Sharma P."/>
            <person name="Verma V."/>
            <person name="Mohan M.K."/>
            <person name="Dubey A.K."/>
        </authorList>
    </citation>
    <scope>NUCLEOTIDE SEQUENCE [LARGE SCALE GENOMIC DNA]</scope>
    <source>
        <strain evidence="2 3">ADP4</strain>
    </source>
</reference>
<name>A0ABU7WWM3_9ACTN</name>
<proteinExistence type="predicted"/>
<evidence type="ECO:0000313" key="3">
    <source>
        <dbReference type="Proteomes" id="UP001348265"/>
    </source>
</evidence>
<dbReference type="Proteomes" id="UP001348265">
    <property type="component" value="Unassembled WGS sequence"/>
</dbReference>
<evidence type="ECO:0000259" key="1">
    <source>
        <dbReference type="Pfam" id="PF04149"/>
    </source>
</evidence>